<keyword evidence="2" id="KW-0820">tRNA-binding</keyword>
<comment type="catalytic activity">
    <reaction evidence="2">
        <text>a D-aminoacyl-tRNA + H2O = a tRNA + a D-alpha-amino acid + H(+)</text>
        <dbReference type="Rhea" id="RHEA:13953"/>
        <dbReference type="Rhea" id="RHEA-COMP:10123"/>
        <dbReference type="Rhea" id="RHEA-COMP:10124"/>
        <dbReference type="ChEBI" id="CHEBI:15377"/>
        <dbReference type="ChEBI" id="CHEBI:15378"/>
        <dbReference type="ChEBI" id="CHEBI:59871"/>
        <dbReference type="ChEBI" id="CHEBI:78442"/>
        <dbReference type="ChEBI" id="CHEBI:79333"/>
        <dbReference type="EC" id="3.1.1.96"/>
    </reaction>
</comment>
<evidence type="ECO:0000256" key="1">
    <source>
        <dbReference type="ARBA" id="ARBA00009673"/>
    </source>
</evidence>
<keyword evidence="2 3" id="KW-0378">Hydrolase</keyword>
<sequence>MRAVIQRANSASCTVEGRVAGEFTGPGLVVFIGVTGTDGAAEVETMVRKIANLRIFDAPGAYDAAVAGSEKLAEARGNEVSALTLGLPVLVISQFTIYGDARKGNRPSWIQAASGEVAEPLVEAVCVGLEALGVRVERGIFGADMKVSLVNDGPFTILLDI</sequence>
<dbReference type="GO" id="GO:0051500">
    <property type="term" value="F:D-tyrosyl-tRNA(Tyr) deacylase activity"/>
    <property type="evidence" value="ECO:0007669"/>
    <property type="project" value="TreeGrafter"/>
</dbReference>
<dbReference type="Proteomes" id="UP000442535">
    <property type="component" value="Unassembled WGS sequence"/>
</dbReference>
<comment type="similarity">
    <text evidence="1 2">Belongs to the DTD family.</text>
</comment>
<comment type="subunit">
    <text evidence="2">Homodimer.</text>
</comment>
<evidence type="ECO:0000313" key="3">
    <source>
        <dbReference type="EMBL" id="MST50675.1"/>
    </source>
</evidence>
<evidence type="ECO:0000313" key="4">
    <source>
        <dbReference type="Proteomes" id="UP000442535"/>
    </source>
</evidence>
<dbReference type="NCBIfam" id="TIGR00256">
    <property type="entry name" value="D-aminoacyl-tRNA deacylase"/>
    <property type="match status" value="1"/>
</dbReference>
<dbReference type="Pfam" id="PF02580">
    <property type="entry name" value="Tyr_Deacylase"/>
    <property type="match status" value="1"/>
</dbReference>
<dbReference type="RefSeq" id="WP_154546577.1">
    <property type="nucleotide sequence ID" value="NZ_VUMY01000028.1"/>
</dbReference>
<comment type="function">
    <text evidence="2">An aminoacyl-tRNA editing enzyme that deacylates mischarged D-aminoacyl-tRNAs. Also deacylates mischarged glycyl-tRNA(Ala), protecting cells against glycine mischarging by AlaRS. Acts via tRNA-based rather than protein-based catalysis; rejects L-amino acids rather than detecting D-amino acids in the active site. By recycling D-aminoacyl-tRNA to D-amino acids and free tRNA molecules, this enzyme counteracts the toxicity associated with the formation of D-aminoacyl-tRNA entities in vivo and helps enforce protein L-homochirality.</text>
</comment>
<comment type="subcellular location">
    <subcellularLocation>
        <location evidence="2">Cytoplasm</location>
    </subcellularLocation>
</comment>
<dbReference type="InterPro" id="IPR023509">
    <property type="entry name" value="DTD-like_sf"/>
</dbReference>
<dbReference type="InterPro" id="IPR003732">
    <property type="entry name" value="Daa-tRNA_deacyls_DTD"/>
</dbReference>
<reference evidence="3 4" key="1">
    <citation type="submission" date="2019-08" db="EMBL/GenBank/DDBJ databases">
        <title>In-depth cultivation of the pig gut microbiome towards novel bacterial diversity and tailored functional studies.</title>
        <authorList>
            <person name="Wylensek D."/>
            <person name="Hitch T.C.A."/>
            <person name="Clavel T."/>
        </authorList>
    </citation>
    <scope>NUCLEOTIDE SEQUENCE [LARGE SCALE GENOMIC DNA]</scope>
    <source>
        <strain evidence="3 4">RF-GAM-744-WT-7</strain>
    </source>
</reference>
<comment type="catalytic activity">
    <reaction evidence="2">
        <text>glycyl-tRNA(Ala) + H2O = tRNA(Ala) + glycine + H(+)</text>
        <dbReference type="Rhea" id="RHEA:53744"/>
        <dbReference type="Rhea" id="RHEA-COMP:9657"/>
        <dbReference type="Rhea" id="RHEA-COMP:13640"/>
        <dbReference type="ChEBI" id="CHEBI:15377"/>
        <dbReference type="ChEBI" id="CHEBI:15378"/>
        <dbReference type="ChEBI" id="CHEBI:57305"/>
        <dbReference type="ChEBI" id="CHEBI:78442"/>
        <dbReference type="ChEBI" id="CHEBI:78522"/>
    </reaction>
</comment>
<dbReference type="GO" id="GO:0043908">
    <property type="term" value="F:Ser(Gly)-tRNA(Ala) hydrolase activity"/>
    <property type="evidence" value="ECO:0007669"/>
    <property type="project" value="UniProtKB-UniRule"/>
</dbReference>
<dbReference type="AlphaFoldDB" id="A0A7K0K6N8"/>
<keyword evidence="4" id="KW-1185">Reference proteome</keyword>
<dbReference type="GO" id="GO:0019478">
    <property type="term" value="P:D-amino acid catabolic process"/>
    <property type="evidence" value="ECO:0007669"/>
    <property type="project" value="UniProtKB-UniRule"/>
</dbReference>
<name>A0A7K0K6N8_9ACTO</name>
<dbReference type="SUPFAM" id="SSF69500">
    <property type="entry name" value="DTD-like"/>
    <property type="match status" value="1"/>
</dbReference>
<dbReference type="EMBL" id="VUMY01000028">
    <property type="protein sequence ID" value="MST50675.1"/>
    <property type="molecule type" value="Genomic_DNA"/>
</dbReference>
<dbReference type="GO" id="GO:0106026">
    <property type="term" value="F:Gly-tRNA(Ala) deacylase activity"/>
    <property type="evidence" value="ECO:0007669"/>
    <property type="project" value="UniProtKB-UniRule"/>
</dbReference>
<dbReference type="GO" id="GO:0000049">
    <property type="term" value="F:tRNA binding"/>
    <property type="evidence" value="ECO:0007669"/>
    <property type="project" value="UniProtKB-UniRule"/>
</dbReference>
<dbReference type="GO" id="GO:0005737">
    <property type="term" value="C:cytoplasm"/>
    <property type="evidence" value="ECO:0007669"/>
    <property type="project" value="UniProtKB-SubCell"/>
</dbReference>
<accession>A0A7K0K6N8</accession>
<keyword evidence="2" id="KW-0694">RNA-binding</keyword>
<feature type="short sequence motif" description="Gly-cisPro motif, important for rejection of L-amino acids" evidence="2">
    <location>
        <begin position="153"/>
        <end position="154"/>
    </location>
</feature>
<dbReference type="HAMAP" id="MF_00518">
    <property type="entry name" value="Deacylase_Dtd"/>
    <property type="match status" value="1"/>
</dbReference>
<dbReference type="PANTHER" id="PTHR10472:SF5">
    <property type="entry name" value="D-AMINOACYL-TRNA DEACYLASE 1"/>
    <property type="match status" value="1"/>
</dbReference>
<comment type="caution">
    <text evidence="3">The sequence shown here is derived from an EMBL/GenBank/DDBJ whole genome shotgun (WGS) entry which is preliminary data.</text>
</comment>
<dbReference type="EC" id="3.1.1.96" evidence="2"/>
<evidence type="ECO:0000256" key="2">
    <source>
        <dbReference type="HAMAP-Rule" id="MF_00518"/>
    </source>
</evidence>
<gene>
    <name evidence="2" type="primary">dtd</name>
    <name evidence="3" type="ORF">FYJ63_10675</name>
</gene>
<dbReference type="PANTHER" id="PTHR10472">
    <property type="entry name" value="D-TYROSYL-TRNA TYR DEACYLASE"/>
    <property type="match status" value="1"/>
</dbReference>
<organism evidence="3 4">
    <name type="scientific">Mobiluncus porci</name>
    <dbReference type="NCBI Taxonomy" id="2652278"/>
    <lineage>
        <taxon>Bacteria</taxon>
        <taxon>Bacillati</taxon>
        <taxon>Actinomycetota</taxon>
        <taxon>Actinomycetes</taxon>
        <taxon>Actinomycetales</taxon>
        <taxon>Actinomycetaceae</taxon>
        <taxon>Mobiluncus</taxon>
    </lineage>
</organism>
<dbReference type="Gene3D" id="3.50.80.10">
    <property type="entry name" value="D-tyrosyl-tRNA(Tyr) deacylase"/>
    <property type="match status" value="1"/>
</dbReference>
<protein>
    <recommendedName>
        <fullName evidence="2">D-aminoacyl-tRNA deacylase</fullName>
        <shortName evidence="2">DTD</shortName>
        <ecNumber evidence="2">3.1.1.96</ecNumber>
    </recommendedName>
    <alternativeName>
        <fullName evidence="2">Gly-tRNA(Ala) deacylase</fullName>
        <ecNumber evidence="2">3.1.1.-</ecNumber>
    </alternativeName>
</protein>
<proteinExistence type="inferred from homology"/>
<comment type="domain">
    <text evidence="2">A Gly-cisPro motif from one monomer fits into the active site of the other monomer to allow specific chiral rejection of L-amino acids.</text>
</comment>
<keyword evidence="2" id="KW-0963">Cytoplasm</keyword>
<dbReference type="EC" id="3.1.1.-" evidence="2"/>